<evidence type="ECO:0000313" key="2">
    <source>
        <dbReference type="Proteomes" id="UP000243686"/>
    </source>
</evidence>
<organism evidence="1 2">
    <name type="scientific">Opisthorchis viverrini</name>
    <name type="common">Southeast Asian liver fluke</name>
    <dbReference type="NCBI Taxonomy" id="6198"/>
    <lineage>
        <taxon>Eukaryota</taxon>
        <taxon>Metazoa</taxon>
        <taxon>Spiralia</taxon>
        <taxon>Lophotrochozoa</taxon>
        <taxon>Platyhelminthes</taxon>
        <taxon>Trematoda</taxon>
        <taxon>Digenea</taxon>
        <taxon>Opisthorchiida</taxon>
        <taxon>Opisthorchiata</taxon>
        <taxon>Opisthorchiidae</taxon>
        <taxon>Opisthorchis</taxon>
    </lineage>
</organism>
<accession>A0A1S8WZ88</accession>
<feature type="non-terminal residue" evidence="1">
    <location>
        <position position="91"/>
    </location>
</feature>
<evidence type="ECO:0000313" key="1">
    <source>
        <dbReference type="EMBL" id="OON19809.1"/>
    </source>
</evidence>
<gene>
    <name evidence="1" type="ORF">X801_04319</name>
</gene>
<reference evidence="1 2" key="1">
    <citation type="submission" date="2015-03" db="EMBL/GenBank/DDBJ databases">
        <title>Draft genome of the nematode, Opisthorchis viverrini.</title>
        <authorList>
            <person name="Mitreva M."/>
        </authorList>
    </citation>
    <scope>NUCLEOTIDE SEQUENCE [LARGE SCALE GENOMIC DNA]</scope>
    <source>
        <strain evidence="1">Khon Kaen</strain>
    </source>
</reference>
<dbReference type="Proteomes" id="UP000243686">
    <property type="component" value="Unassembled WGS sequence"/>
</dbReference>
<dbReference type="AlphaFoldDB" id="A0A1S8WZ88"/>
<protein>
    <submittedName>
        <fullName evidence="1">Uncharacterized protein</fullName>
    </submittedName>
</protein>
<proteinExistence type="predicted"/>
<name>A0A1S8WZ88_OPIVI</name>
<keyword evidence="2" id="KW-1185">Reference proteome</keyword>
<dbReference type="EMBL" id="KV893039">
    <property type="protein sequence ID" value="OON19809.1"/>
    <property type="molecule type" value="Genomic_DNA"/>
</dbReference>
<sequence>MKGRDTGKLGAAESAQLASITYCGNRENLKLARPKLRCDTDVARPVKILVQALGGRNHLYNIRQLTSVLRDDTNVEHRQDALSAEDYQKLK</sequence>